<comment type="caution">
    <text evidence="1">The sequence shown here is derived from an EMBL/GenBank/DDBJ whole genome shotgun (WGS) entry which is preliminary data.</text>
</comment>
<name>A0A922HWW5_DERFA</name>
<proteinExistence type="predicted"/>
<dbReference type="Proteomes" id="UP000790347">
    <property type="component" value="Unassembled WGS sequence"/>
</dbReference>
<sequence>MELNKTKQKKIIFQMQKKIKAVMATKMPKKKLKTEKIDAMIIMEKEWMMMVGLKEAHIYEMKNFDYLNLFAILSDPSHHHQILCLKGG</sequence>
<reference evidence="1" key="2">
    <citation type="journal article" date="2022" name="Res Sq">
        <title>Comparative Genomics Reveals Insights into the Divergent Evolution of Astigmatic Mites and Household Pest Adaptations.</title>
        <authorList>
            <person name="Xiong Q."/>
            <person name="Wan A.T.-Y."/>
            <person name="Liu X.-Y."/>
            <person name="Fung C.S.-H."/>
            <person name="Xiao X."/>
            <person name="Malainual N."/>
            <person name="Hou J."/>
            <person name="Wang L."/>
            <person name="Wang M."/>
            <person name="Yang K."/>
            <person name="Cui Y."/>
            <person name="Leung E."/>
            <person name="Nong W."/>
            <person name="Shin S.-K."/>
            <person name="Au S."/>
            <person name="Jeong K.Y."/>
            <person name="Chew F.T."/>
            <person name="Hui J."/>
            <person name="Leung T.F."/>
            <person name="Tungtrongchitr A."/>
            <person name="Zhong N."/>
            <person name="Liu Z."/>
            <person name="Tsui S."/>
        </authorList>
    </citation>
    <scope>NUCLEOTIDE SEQUENCE</scope>
    <source>
        <strain evidence="1">Derf</strain>
        <tissue evidence="1">Whole organism</tissue>
    </source>
</reference>
<dbReference type="EMBL" id="ASGP02000004">
    <property type="protein sequence ID" value="KAH9511949.1"/>
    <property type="molecule type" value="Genomic_DNA"/>
</dbReference>
<organism evidence="1 2">
    <name type="scientific">Dermatophagoides farinae</name>
    <name type="common">American house dust mite</name>
    <dbReference type="NCBI Taxonomy" id="6954"/>
    <lineage>
        <taxon>Eukaryota</taxon>
        <taxon>Metazoa</taxon>
        <taxon>Ecdysozoa</taxon>
        <taxon>Arthropoda</taxon>
        <taxon>Chelicerata</taxon>
        <taxon>Arachnida</taxon>
        <taxon>Acari</taxon>
        <taxon>Acariformes</taxon>
        <taxon>Sarcoptiformes</taxon>
        <taxon>Astigmata</taxon>
        <taxon>Psoroptidia</taxon>
        <taxon>Analgoidea</taxon>
        <taxon>Pyroglyphidae</taxon>
        <taxon>Dermatophagoidinae</taxon>
        <taxon>Dermatophagoides</taxon>
    </lineage>
</organism>
<reference evidence="1" key="1">
    <citation type="submission" date="2013-05" db="EMBL/GenBank/DDBJ databases">
        <authorList>
            <person name="Yim A.K.Y."/>
            <person name="Chan T.F."/>
            <person name="Ji K.M."/>
            <person name="Liu X.Y."/>
            <person name="Zhou J.W."/>
            <person name="Li R.Q."/>
            <person name="Yang K.Y."/>
            <person name="Li J."/>
            <person name="Li M."/>
            <person name="Law P.T.W."/>
            <person name="Wu Y.L."/>
            <person name="Cai Z.L."/>
            <person name="Qin H."/>
            <person name="Bao Y."/>
            <person name="Leung R.K.K."/>
            <person name="Ng P.K.S."/>
            <person name="Zou J."/>
            <person name="Zhong X.J."/>
            <person name="Ran P.X."/>
            <person name="Zhong N.S."/>
            <person name="Liu Z.G."/>
            <person name="Tsui S.K.W."/>
        </authorList>
    </citation>
    <scope>NUCLEOTIDE SEQUENCE</scope>
    <source>
        <strain evidence="1">Derf</strain>
        <tissue evidence="1">Whole organism</tissue>
    </source>
</reference>
<gene>
    <name evidence="1" type="ORF">DERF_010368</name>
</gene>
<evidence type="ECO:0000313" key="2">
    <source>
        <dbReference type="Proteomes" id="UP000790347"/>
    </source>
</evidence>
<evidence type="ECO:0000313" key="1">
    <source>
        <dbReference type="EMBL" id="KAH9511949.1"/>
    </source>
</evidence>
<accession>A0A922HWW5</accession>
<dbReference type="AlphaFoldDB" id="A0A922HWW5"/>
<protein>
    <submittedName>
        <fullName evidence="1">Uncharacterized protein</fullName>
    </submittedName>
</protein>
<keyword evidence="2" id="KW-1185">Reference proteome</keyword>